<dbReference type="AlphaFoldDB" id="A0A6H2HE76"/>
<dbReference type="SUPFAM" id="SSF56784">
    <property type="entry name" value="HAD-like"/>
    <property type="match status" value="1"/>
</dbReference>
<dbReference type="InterPro" id="IPR036412">
    <property type="entry name" value="HAD-like_sf"/>
</dbReference>
<dbReference type="RefSeq" id="WP_168923233.1">
    <property type="nucleotide sequence ID" value="NZ_CP051461.1"/>
</dbReference>
<keyword evidence="2" id="KW-1185">Reference proteome</keyword>
<evidence type="ECO:0000313" key="2">
    <source>
        <dbReference type="Proteomes" id="UP000502041"/>
    </source>
</evidence>
<dbReference type="NCBIfam" id="TIGR01484">
    <property type="entry name" value="HAD-SF-IIB"/>
    <property type="match status" value="1"/>
</dbReference>
<dbReference type="KEGG" id="pvac:HC248_03097"/>
<protein>
    <submittedName>
        <fullName evidence="1">Mannosyl-3-phosphoglycerate phosphatase</fullName>
        <ecNumber evidence="1">3.1.3.70</ecNumber>
    </submittedName>
</protein>
<dbReference type="InterPro" id="IPR023214">
    <property type="entry name" value="HAD_sf"/>
</dbReference>
<dbReference type="GO" id="GO:0050531">
    <property type="term" value="F:mannosyl-3-phosphoglycerate phosphatase activity"/>
    <property type="evidence" value="ECO:0007669"/>
    <property type="project" value="UniProtKB-EC"/>
</dbReference>
<name>A0A6H2HE76_9BURK</name>
<dbReference type="Pfam" id="PF08282">
    <property type="entry name" value="Hydrolase_3"/>
    <property type="match status" value="1"/>
</dbReference>
<dbReference type="GO" id="GO:0005829">
    <property type="term" value="C:cytosol"/>
    <property type="evidence" value="ECO:0007669"/>
    <property type="project" value="TreeGrafter"/>
</dbReference>
<dbReference type="PANTHER" id="PTHR10000">
    <property type="entry name" value="PHOSPHOSERINE PHOSPHATASE"/>
    <property type="match status" value="1"/>
</dbReference>
<dbReference type="EMBL" id="CP051461">
    <property type="protein sequence ID" value="QJC57766.1"/>
    <property type="molecule type" value="Genomic_DNA"/>
</dbReference>
<dbReference type="InterPro" id="IPR006379">
    <property type="entry name" value="HAD-SF_hydro_IIB"/>
</dbReference>
<sequence length="268" mass="29312">MQALVNWPLETRRKITGVFTDIDDTLTTEGVITPDALAALSALKTAGVEVIAITGRPVGWSEPFARSWPVNAIVAENGAVIITAAADTGITKVYQQSAAMRAQNFARMQQVLKEIERDIPGAKRATDSAGRETDIAIDHSEFAQLDQAQIEAVLKRMQSCGLQASVSSIHINAWYGQHNKLQGAHWVVEKLLQRRLASEMDNWVFVGDSTNDQLMFGAFNSSMGVANIARFVPQLTHLPRYVTTGERGAGFAQMVTQLLAARETHNTH</sequence>
<dbReference type="Gene3D" id="3.40.50.1000">
    <property type="entry name" value="HAD superfamily/HAD-like"/>
    <property type="match status" value="1"/>
</dbReference>
<gene>
    <name evidence="1" type="primary">mngB</name>
    <name evidence="1" type="ORF">HC248_03097</name>
</gene>
<proteinExistence type="predicted"/>
<dbReference type="EC" id="3.1.3.70" evidence="1"/>
<evidence type="ECO:0000313" key="1">
    <source>
        <dbReference type="EMBL" id="QJC57766.1"/>
    </source>
</evidence>
<dbReference type="PANTHER" id="PTHR10000:SF8">
    <property type="entry name" value="HAD SUPERFAMILY HYDROLASE-LIKE, TYPE 3"/>
    <property type="match status" value="1"/>
</dbReference>
<keyword evidence="1" id="KW-0378">Hydrolase</keyword>
<accession>A0A6H2HE76</accession>
<reference evidence="1 2" key="1">
    <citation type="submission" date="2020-04" db="EMBL/GenBank/DDBJ databases">
        <title>Complete genome of a Psychrophilic, Marine, Gas Vacuolate Bacterium Polaromonas vacuolata KCTC 22033T.</title>
        <authorList>
            <person name="Hwang K."/>
            <person name="Kim K.M."/>
        </authorList>
    </citation>
    <scope>NUCLEOTIDE SEQUENCE [LARGE SCALE GENOMIC DNA]</scope>
    <source>
        <strain evidence="1 2">KCTC 22033</strain>
    </source>
</reference>
<dbReference type="GO" id="GO:0000287">
    <property type="term" value="F:magnesium ion binding"/>
    <property type="evidence" value="ECO:0007669"/>
    <property type="project" value="TreeGrafter"/>
</dbReference>
<organism evidence="1 2">
    <name type="scientific">Polaromonas vacuolata</name>
    <dbReference type="NCBI Taxonomy" id="37448"/>
    <lineage>
        <taxon>Bacteria</taxon>
        <taxon>Pseudomonadati</taxon>
        <taxon>Pseudomonadota</taxon>
        <taxon>Betaproteobacteria</taxon>
        <taxon>Burkholderiales</taxon>
        <taxon>Comamonadaceae</taxon>
        <taxon>Polaromonas</taxon>
    </lineage>
</organism>
<dbReference type="Gene3D" id="3.90.1070.10">
    <property type="match status" value="1"/>
</dbReference>
<dbReference type="Proteomes" id="UP000502041">
    <property type="component" value="Chromosome"/>
</dbReference>